<protein>
    <submittedName>
        <fullName evidence="1">EboA domain-containing protein</fullName>
    </submittedName>
</protein>
<dbReference type="NCBIfam" id="NF035938">
    <property type="entry name" value="EboA_domain"/>
    <property type="match status" value="1"/>
</dbReference>
<accession>A0ABD5DZQ6</accession>
<dbReference type="AlphaFoldDB" id="A0ABD5DZQ6"/>
<sequence length="229" mass="24608">MTLTTTTQPAPAHAAVHDALTLRTLKEALAAALDEDREARLRADTEAVGARGAAALELPFAAAGRHYGRDRLPGWYEWHVADAVRTLLLLALPLSGRRLAAEAAARYGGGDAAERRGVLSALPFLPLGDAALPLVDDGLRTNDTRLIAAALGPYARAHLDQYRWRQAVLKCLFTGVPLHRVAGLQERKDAELARMAAGFAAERRAAGRTVPDDLWLVAGEQSAARAYEH</sequence>
<evidence type="ECO:0000313" key="2">
    <source>
        <dbReference type="Proteomes" id="UP001183607"/>
    </source>
</evidence>
<dbReference type="InterPro" id="IPR047715">
    <property type="entry name" value="EboA_dom"/>
</dbReference>
<proteinExistence type="predicted"/>
<comment type="caution">
    <text evidence="1">The sequence shown here is derived from an EMBL/GenBank/DDBJ whole genome shotgun (WGS) entry which is preliminary data.</text>
</comment>
<name>A0ABD5DZQ6_9ACTN</name>
<evidence type="ECO:0000313" key="1">
    <source>
        <dbReference type="EMBL" id="MDT0413893.1"/>
    </source>
</evidence>
<reference evidence="2" key="1">
    <citation type="submission" date="2023-07" db="EMBL/GenBank/DDBJ databases">
        <title>30 novel species of actinomycetes from the DSMZ collection.</title>
        <authorList>
            <person name="Nouioui I."/>
        </authorList>
    </citation>
    <scope>NUCLEOTIDE SEQUENCE [LARGE SCALE GENOMIC DNA]</scope>
    <source>
        <strain evidence="2">DSM 41982</strain>
    </source>
</reference>
<gene>
    <name evidence="1" type="ORF">RM574_00155</name>
</gene>
<dbReference type="EMBL" id="JAVRER010000001">
    <property type="protein sequence ID" value="MDT0413893.1"/>
    <property type="molecule type" value="Genomic_DNA"/>
</dbReference>
<dbReference type="RefSeq" id="WP_095683180.1">
    <property type="nucleotide sequence ID" value="NZ_JAVRER010000001.1"/>
</dbReference>
<dbReference type="Proteomes" id="UP001183607">
    <property type="component" value="Unassembled WGS sequence"/>
</dbReference>
<organism evidence="1 2">
    <name type="scientific">Streptomyces evansiae</name>
    <dbReference type="NCBI Taxonomy" id="3075535"/>
    <lineage>
        <taxon>Bacteria</taxon>
        <taxon>Bacillati</taxon>
        <taxon>Actinomycetota</taxon>
        <taxon>Actinomycetes</taxon>
        <taxon>Kitasatosporales</taxon>
        <taxon>Streptomycetaceae</taxon>
        <taxon>Streptomyces</taxon>
    </lineage>
</organism>